<proteinExistence type="predicted"/>
<dbReference type="EMBL" id="LAZR01003689">
    <property type="protein sequence ID" value="KKN15676.1"/>
    <property type="molecule type" value="Genomic_DNA"/>
</dbReference>
<name>A0A0F9QR82_9ZZZZ</name>
<evidence type="ECO:0000313" key="1">
    <source>
        <dbReference type="EMBL" id="KKN15676.1"/>
    </source>
</evidence>
<gene>
    <name evidence="1" type="ORF">LCGC14_0983630</name>
</gene>
<reference evidence="1" key="1">
    <citation type="journal article" date="2015" name="Nature">
        <title>Complex archaea that bridge the gap between prokaryotes and eukaryotes.</title>
        <authorList>
            <person name="Spang A."/>
            <person name="Saw J.H."/>
            <person name="Jorgensen S.L."/>
            <person name="Zaremba-Niedzwiedzka K."/>
            <person name="Martijn J."/>
            <person name="Lind A.E."/>
            <person name="van Eijk R."/>
            <person name="Schleper C."/>
            <person name="Guy L."/>
            <person name="Ettema T.J."/>
        </authorList>
    </citation>
    <scope>NUCLEOTIDE SEQUENCE</scope>
</reference>
<comment type="caution">
    <text evidence="1">The sequence shown here is derived from an EMBL/GenBank/DDBJ whole genome shotgun (WGS) entry which is preliminary data.</text>
</comment>
<organism evidence="1">
    <name type="scientific">marine sediment metagenome</name>
    <dbReference type="NCBI Taxonomy" id="412755"/>
    <lineage>
        <taxon>unclassified sequences</taxon>
        <taxon>metagenomes</taxon>
        <taxon>ecological metagenomes</taxon>
    </lineage>
</organism>
<sequence>MSLLKVKGRQTTAIGRESEGNNVYVKGLRDGTLTMAGFVEAMCLEGRVFHVTHGTVTAEATFGAGSLLETEPDLQVLAPAGTTIIPIGVTIQIEAYGSTAIFEAMVSIGGGGAAGADTPLTPVNLHTGSSRTSECDVGGSTNSGAATDFTTNRTELVRWGFAKAVTIGTATDDSAWYPPNYHWSAAKAGYYPIIKGAGGFMVYAAGQASTGFISARWVEVPSEYFN</sequence>
<protein>
    <submittedName>
        <fullName evidence="1">Uncharacterized protein</fullName>
    </submittedName>
</protein>
<dbReference type="AlphaFoldDB" id="A0A0F9QR82"/>
<accession>A0A0F9QR82</accession>